<reference evidence="5" key="1">
    <citation type="submission" date="2023-03" db="EMBL/GenBank/DDBJ databases">
        <title>Selenobaculum gbiensis gen. nov. sp. nov., a new bacterium isolated from the gut microbiota of IBD patient.</title>
        <authorList>
            <person name="Yeo S."/>
            <person name="Park H."/>
            <person name="Huh C.S."/>
        </authorList>
    </citation>
    <scope>NUCLEOTIDE SEQUENCE</scope>
    <source>
        <strain evidence="5">ICN-92133</strain>
    </source>
</reference>
<feature type="domain" description="HTH marR-type" evidence="4">
    <location>
        <begin position="6"/>
        <end position="141"/>
    </location>
</feature>
<keyword evidence="2" id="KW-0238">DNA-binding</keyword>
<dbReference type="SUPFAM" id="SSF46785">
    <property type="entry name" value="Winged helix' DNA-binding domain"/>
    <property type="match status" value="1"/>
</dbReference>
<dbReference type="SMART" id="SM00347">
    <property type="entry name" value="HTH_MARR"/>
    <property type="match status" value="1"/>
</dbReference>
<dbReference type="GO" id="GO:0003700">
    <property type="term" value="F:DNA-binding transcription factor activity"/>
    <property type="evidence" value="ECO:0007669"/>
    <property type="project" value="InterPro"/>
</dbReference>
<evidence type="ECO:0000256" key="1">
    <source>
        <dbReference type="ARBA" id="ARBA00023015"/>
    </source>
</evidence>
<dbReference type="KEGG" id="sgbi:P3F81_10100"/>
<evidence type="ECO:0000313" key="5">
    <source>
        <dbReference type="EMBL" id="WIW70237.1"/>
    </source>
</evidence>
<dbReference type="RefSeq" id="WP_147670028.1">
    <property type="nucleotide sequence ID" value="NZ_CP120678.1"/>
</dbReference>
<dbReference type="PANTHER" id="PTHR42756">
    <property type="entry name" value="TRANSCRIPTIONAL REGULATOR, MARR"/>
    <property type="match status" value="1"/>
</dbReference>
<evidence type="ECO:0000256" key="3">
    <source>
        <dbReference type="ARBA" id="ARBA00023163"/>
    </source>
</evidence>
<dbReference type="Gene3D" id="1.10.10.10">
    <property type="entry name" value="Winged helix-like DNA-binding domain superfamily/Winged helix DNA-binding domain"/>
    <property type="match status" value="1"/>
</dbReference>
<keyword evidence="1" id="KW-0805">Transcription regulation</keyword>
<dbReference type="EMBL" id="CP120678">
    <property type="protein sequence ID" value="WIW70237.1"/>
    <property type="molecule type" value="Genomic_DNA"/>
</dbReference>
<sequence>MSTVRNKEIAENFSHLLTIFHQKFIQPLSIPLPLNHFGTLICLGNNGTQTIGELSSKLKISKQQMSPIIDKLHKSGYITREQDKTDRRSVNISITSEGYDLLSAHHDNIVHLFEQRLETISNINNLEEIRQAQIALIRLINKYF</sequence>
<gene>
    <name evidence="5" type="ORF">P3F81_10100</name>
</gene>
<evidence type="ECO:0000313" key="6">
    <source>
        <dbReference type="Proteomes" id="UP001243623"/>
    </source>
</evidence>
<dbReference type="AlphaFoldDB" id="A0A9Y2AI22"/>
<dbReference type="Pfam" id="PF01047">
    <property type="entry name" value="MarR"/>
    <property type="match status" value="1"/>
</dbReference>
<dbReference type="InterPro" id="IPR036390">
    <property type="entry name" value="WH_DNA-bd_sf"/>
</dbReference>
<keyword evidence="6" id="KW-1185">Reference proteome</keyword>
<keyword evidence="3" id="KW-0804">Transcription</keyword>
<dbReference type="InterPro" id="IPR000835">
    <property type="entry name" value="HTH_MarR-typ"/>
</dbReference>
<protein>
    <submittedName>
        <fullName evidence="5">MarR family transcriptional regulator</fullName>
    </submittedName>
</protein>
<dbReference type="InterPro" id="IPR036388">
    <property type="entry name" value="WH-like_DNA-bd_sf"/>
</dbReference>
<proteinExistence type="predicted"/>
<dbReference type="PANTHER" id="PTHR42756:SF1">
    <property type="entry name" value="TRANSCRIPTIONAL REPRESSOR OF EMRAB OPERON"/>
    <property type="match status" value="1"/>
</dbReference>
<evidence type="ECO:0000256" key="2">
    <source>
        <dbReference type="ARBA" id="ARBA00023125"/>
    </source>
</evidence>
<evidence type="ECO:0000259" key="4">
    <source>
        <dbReference type="PROSITE" id="PS50995"/>
    </source>
</evidence>
<name>A0A9Y2AI22_9FIRM</name>
<accession>A0A9Y2AI22</accession>
<dbReference type="GO" id="GO:0003677">
    <property type="term" value="F:DNA binding"/>
    <property type="evidence" value="ECO:0007669"/>
    <property type="project" value="UniProtKB-KW"/>
</dbReference>
<dbReference type="PRINTS" id="PR00598">
    <property type="entry name" value="HTHMARR"/>
</dbReference>
<dbReference type="PROSITE" id="PS50995">
    <property type="entry name" value="HTH_MARR_2"/>
    <property type="match status" value="1"/>
</dbReference>
<dbReference type="Proteomes" id="UP001243623">
    <property type="component" value="Chromosome"/>
</dbReference>
<organism evidence="5 6">
    <name type="scientific">Selenobaculum gibii</name>
    <dbReference type="NCBI Taxonomy" id="3054208"/>
    <lineage>
        <taxon>Bacteria</taxon>
        <taxon>Bacillati</taxon>
        <taxon>Bacillota</taxon>
        <taxon>Negativicutes</taxon>
        <taxon>Selenomonadales</taxon>
        <taxon>Selenomonadaceae</taxon>
        <taxon>Selenobaculum</taxon>
    </lineage>
</organism>